<gene>
    <name evidence="1" type="ORF">HAP41_0000018640</name>
</gene>
<name>A0A8T5VEX5_9BRAD</name>
<organism evidence="1 2">
    <name type="scientific">Bradyrhizobium barranii subsp. apii</name>
    <dbReference type="NCBI Taxonomy" id="2819348"/>
    <lineage>
        <taxon>Bacteria</taxon>
        <taxon>Pseudomonadati</taxon>
        <taxon>Pseudomonadota</taxon>
        <taxon>Alphaproteobacteria</taxon>
        <taxon>Hyphomicrobiales</taxon>
        <taxon>Nitrobacteraceae</taxon>
        <taxon>Bradyrhizobium</taxon>
        <taxon>Bradyrhizobium barranii</taxon>
    </lineage>
</organism>
<dbReference type="RefSeq" id="WP_166098398.1">
    <property type="nucleotide sequence ID" value="NZ_CP096255.1"/>
</dbReference>
<accession>A0A8T5VEX5</accession>
<reference evidence="1" key="1">
    <citation type="journal article" date="2017" name="Syst. Appl. Microbiol.">
        <title>Soybeans inoculated with root zone soils of Canadian native legumes harbour diverse and novel Bradyrhizobium spp. that possess agricultural potential.</title>
        <authorList>
            <person name="Bromfield E.S.P."/>
            <person name="Cloutier S."/>
            <person name="Tambong J.T."/>
            <person name="Tran Thi T.V."/>
        </authorList>
    </citation>
    <scope>NUCLEOTIDE SEQUENCE</scope>
    <source>
        <strain evidence="1">1S5</strain>
    </source>
</reference>
<dbReference type="EMBL" id="CP096255">
    <property type="protein sequence ID" value="UPT90761.1"/>
    <property type="molecule type" value="Genomic_DNA"/>
</dbReference>
<evidence type="ECO:0000313" key="1">
    <source>
        <dbReference type="EMBL" id="UPT90761.1"/>
    </source>
</evidence>
<protein>
    <submittedName>
        <fullName evidence="1">Uncharacterized protein</fullName>
    </submittedName>
</protein>
<reference evidence="1" key="2">
    <citation type="submission" date="2022-04" db="EMBL/GenBank/DDBJ databases">
        <authorList>
            <person name="Bromfield E.S.P."/>
            <person name="Cloutier S."/>
        </authorList>
    </citation>
    <scope>NUCLEOTIDE SEQUENCE</scope>
    <source>
        <strain evidence="1">1S5</strain>
    </source>
</reference>
<evidence type="ECO:0000313" key="2">
    <source>
        <dbReference type="Proteomes" id="UP000551709"/>
    </source>
</evidence>
<sequence>MATTREHDQIVETATEARQGEPGPSVAALLTISIGLAILILAVIWFVFFRT</sequence>
<proteinExistence type="predicted"/>
<dbReference type="AlphaFoldDB" id="A0A8T5VEX5"/>
<dbReference type="Proteomes" id="UP000551709">
    <property type="component" value="Chromosome"/>
</dbReference>